<evidence type="ECO:0000313" key="1">
    <source>
        <dbReference type="EMBL" id="KAJ5355375.1"/>
    </source>
</evidence>
<reference evidence="1" key="2">
    <citation type="journal article" date="2023" name="IMA Fungus">
        <title>Comparative genomic study of the Penicillium genus elucidates a diverse pangenome and 15 lateral gene transfer events.</title>
        <authorList>
            <person name="Petersen C."/>
            <person name="Sorensen T."/>
            <person name="Nielsen M.R."/>
            <person name="Sondergaard T.E."/>
            <person name="Sorensen J.L."/>
            <person name="Fitzpatrick D.A."/>
            <person name="Frisvad J.C."/>
            <person name="Nielsen K.L."/>
        </authorList>
    </citation>
    <scope>NUCLEOTIDE SEQUENCE</scope>
    <source>
        <strain evidence="1">IBT 29864</strain>
    </source>
</reference>
<dbReference type="EMBL" id="JAPZBS010000010">
    <property type="protein sequence ID" value="KAJ5355375.1"/>
    <property type="molecule type" value="Genomic_DNA"/>
</dbReference>
<dbReference type="Proteomes" id="UP001147782">
    <property type="component" value="Unassembled WGS sequence"/>
</dbReference>
<accession>A0A9W9UTY5</accession>
<reference evidence="1" key="1">
    <citation type="submission" date="2022-11" db="EMBL/GenBank/DDBJ databases">
        <authorList>
            <person name="Petersen C."/>
        </authorList>
    </citation>
    <scope>NUCLEOTIDE SEQUENCE</scope>
    <source>
        <strain evidence="1">IBT 29864</strain>
    </source>
</reference>
<evidence type="ECO:0000313" key="2">
    <source>
        <dbReference type="Proteomes" id="UP001147782"/>
    </source>
</evidence>
<name>A0A9W9UTY5_9EURO</name>
<comment type="caution">
    <text evidence="1">The sequence shown here is derived from an EMBL/GenBank/DDBJ whole genome shotgun (WGS) entry which is preliminary data.</text>
</comment>
<dbReference type="GeneID" id="81444679"/>
<gene>
    <name evidence="1" type="ORF">N7496_012587</name>
</gene>
<protein>
    <submittedName>
        <fullName evidence="1">Uncharacterized protein</fullName>
    </submittedName>
</protein>
<keyword evidence="2" id="KW-1185">Reference proteome</keyword>
<organism evidence="1 2">
    <name type="scientific">Penicillium cataractarum</name>
    <dbReference type="NCBI Taxonomy" id="2100454"/>
    <lineage>
        <taxon>Eukaryota</taxon>
        <taxon>Fungi</taxon>
        <taxon>Dikarya</taxon>
        <taxon>Ascomycota</taxon>
        <taxon>Pezizomycotina</taxon>
        <taxon>Eurotiomycetes</taxon>
        <taxon>Eurotiomycetidae</taxon>
        <taxon>Eurotiales</taxon>
        <taxon>Aspergillaceae</taxon>
        <taxon>Penicillium</taxon>
    </lineage>
</organism>
<dbReference type="AlphaFoldDB" id="A0A9W9UTY5"/>
<sequence>MAATSPCAATVVTENLVLKSPVFLPSWKISTASAAPTSTVEPAAATPLGCAVSFDEVPVQTGNVSGVALALDLFRGARGSLPAADATLKASSPESLLAIRSGLAQRGDTLLVALNHLSGLGVTLDKVVQIATERQTDKQVVAAARRPNDANLVVTDSVGTLLAESPALCGLARLNIPDLDHATLVLTLANLALGLTSLTIVEPDLAVCTHTDQVRTIRAKAHAVDIVGVLVTNAGVELEGCAVVEDQLLIVTRGRSAERPLLPDRDRVDLLRVAVNFTDGVSTVPGNAVSVALLSVTDSNDALRVTVPSQVIDPAVDNAVVALGNTLSNTVPHSHSTGSITASNIESRGGEARDGGLSLVFGVLSSDCGVVDRADEDGFVRLQD</sequence>
<proteinExistence type="predicted"/>
<dbReference type="RefSeq" id="XP_056549398.1">
    <property type="nucleotide sequence ID" value="XM_056705500.1"/>
</dbReference>